<evidence type="ECO:0000313" key="3">
    <source>
        <dbReference type="Proteomes" id="UP001165121"/>
    </source>
</evidence>
<dbReference type="Proteomes" id="UP001165121">
    <property type="component" value="Unassembled WGS sequence"/>
</dbReference>
<organism evidence="2 3">
    <name type="scientific">Phytophthora fragariaefolia</name>
    <dbReference type="NCBI Taxonomy" id="1490495"/>
    <lineage>
        <taxon>Eukaryota</taxon>
        <taxon>Sar</taxon>
        <taxon>Stramenopiles</taxon>
        <taxon>Oomycota</taxon>
        <taxon>Peronosporomycetes</taxon>
        <taxon>Peronosporales</taxon>
        <taxon>Peronosporaceae</taxon>
        <taxon>Phytophthora</taxon>
    </lineage>
</organism>
<evidence type="ECO:0000256" key="1">
    <source>
        <dbReference type="SAM" id="MobiDB-lite"/>
    </source>
</evidence>
<name>A0A9W6Y4X4_9STRA</name>
<sequence>MAVSTSGSPPADTAPVASPTIAPLLVLSAVETTGPNSPPSLGQPGGQASTSLTPPSALCAGAESASARSPTPVTAESSTEPEDSAVGSTSPPLSSASSAPTQPTSVSLDLRSGADDSLSSPPESAEELDGFFQQASPASAPTDSVTSSGEGLSTPPRTPRSSFRRRLDEKPFPIVDSPPKPSRDDPVMCPVSPASPIGSPPEVPSPGGSPVSSVARSDIYSPLPMPSPSPPRASVPPGFRPDGSLEPGVPPLPEPSPVQAKPAASSLVRRSASPPSTSLSAPSSASPAGSHPNSIGELWDFLRRWEAELEAEDRTRTQLMAYALMRPPLPTDFALRRDLLRAQSFGVMLDVLRGNTAEPPSSTKELAELRVQNAKLTRDNQALVRRLESALASSTRFEHALATVVRERDEWKRHATKTSELVASFRNTVCVFELQLRASTWQANRRVDSCQQPVDHLRRMVDQRDKDLKRMSEVLAERDVAYSALQGVASSYFEQVQEAAAVISSGGADRALRFANQTIDNQRRVTQRQKNVLRHNGRISVTDPALALAAAAGIDAPGLSSGDLALNARLCRLLQTRSPELSQVHPNDVREITLQVSGPVAPSSVPVSLPLSSAAPTSNASAAGLAMTPADFHVLSAEPRRVSGSLFRRDHLTPVTRPSVHVSASSSGLHSRSAASAAPATSSAALGASDAEVLGWSSGEVNSAAPATSASSPLVVDSSSPPVVAPSPAPVGASSSRRQSSSDDSADEEVALQRSRRLRKKSVVEGDESSDSVAEALGKPASPLSPASVSPAPSTGHKRPSSPVAPASTKKARASDSAKPSSPPRPVAKSTSRVRPIAKSSMAAKSATKTARGTAKAGKSAMSADPPTPASGQSASASGTATVSAPISSASSGQASNSAGGATSLPHVLRLPILTLRTRAAQAASRASRVPAQMKIWRDPPFFNLGSARCWDQVMGGCVVEIQTEIVDGKPRVRSTLASLSGLAAFADVHAAQHPSQRLRALFPDGPFFIHSFIGPSAGRHCVSCAHGVPALAEVQP</sequence>
<comment type="caution">
    <text evidence="2">The sequence shown here is derived from an EMBL/GenBank/DDBJ whole genome shotgun (WGS) entry which is preliminary data.</text>
</comment>
<dbReference type="AlphaFoldDB" id="A0A9W6Y4X4"/>
<feature type="region of interest" description="Disordered" evidence="1">
    <location>
        <begin position="702"/>
        <end position="879"/>
    </location>
</feature>
<keyword evidence="3" id="KW-1185">Reference proteome</keyword>
<evidence type="ECO:0000313" key="2">
    <source>
        <dbReference type="EMBL" id="GMF52982.1"/>
    </source>
</evidence>
<gene>
    <name evidence="2" type="ORF">Pfra01_002180000</name>
</gene>
<feature type="compositionally biased region" description="Low complexity" evidence="1">
    <location>
        <begin position="838"/>
        <end position="861"/>
    </location>
</feature>
<reference evidence="2" key="1">
    <citation type="submission" date="2023-04" db="EMBL/GenBank/DDBJ databases">
        <title>Phytophthora fragariaefolia NBRC 109709.</title>
        <authorList>
            <person name="Ichikawa N."/>
            <person name="Sato H."/>
            <person name="Tonouchi N."/>
        </authorList>
    </citation>
    <scope>NUCLEOTIDE SEQUENCE</scope>
    <source>
        <strain evidence="2">NBRC 109709</strain>
    </source>
</reference>
<feature type="region of interest" description="Disordered" evidence="1">
    <location>
        <begin position="28"/>
        <end position="292"/>
    </location>
</feature>
<feature type="compositionally biased region" description="Polar residues" evidence="1">
    <location>
        <begin position="133"/>
        <end position="151"/>
    </location>
</feature>
<feature type="compositionally biased region" description="Low complexity" evidence="1">
    <location>
        <begin position="730"/>
        <end position="743"/>
    </location>
</feature>
<accession>A0A9W6Y4X4</accession>
<protein>
    <submittedName>
        <fullName evidence="2">Unnamed protein product</fullName>
    </submittedName>
</protein>
<feature type="compositionally biased region" description="Polar residues" evidence="1">
    <location>
        <begin position="66"/>
        <end position="78"/>
    </location>
</feature>
<feature type="compositionally biased region" description="Low complexity" evidence="1">
    <location>
        <begin position="205"/>
        <end position="214"/>
    </location>
</feature>
<proteinExistence type="predicted"/>
<dbReference type="EMBL" id="BSXT01003195">
    <property type="protein sequence ID" value="GMF52982.1"/>
    <property type="molecule type" value="Genomic_DNA"/>
</dbReference>
<feature type="compositionally biased region" description="Low complexity" evidence="1">
    <location>
        <begin position="88"/>
        <end position="107"/>
    </location>
</feature>
<feature type="compositionally biased region" description="Low complexity" evidence="1">
    <location>
        <begin position="870"/>
        <end position="879"/>
    </location>
</feature>
<feature type="compositionally biased region" description="Low complexity" evidence="1">
    <location>
        <begin position="703"/>
        <end position="722"/>
    </location>
</feature>
<feature type="compositionally biased region" description="Low complexity" evidence="1">
    <location>
        <begin position="771"/>
        <end position="794"/>
    </location>
</feature>
<feature type="compositionally biased region" description="Low complexity" evidence="1">
    <location>
        <begin position="271"/>
        <end position="292"/>
    </location>
</feature>
<feature type="compositionally biased region" description="Pro residues" evidence="1">
    <location>
        <begin position="223"/>
        <end position="234"/>
    </location>
</feature>